<organism evidence="2 3">
    <name type="scientific">Methylocystis rosea</name>
    <dbReference type="NCBI Taxonomy" id="173366"/>
    <lineage>
        <taxon>Bacteria</taxon>
        <taxon>Pseudomonadati</taxon>
        <taxon>Pseudomonadota</taxon>
        <taxon>Alphaproteobacteria</taxon>
        <taxon>Hyphomicrobiales</taxon>
        <taxon>Methylocystaceae</taxon>
        <taxon>Methylocystis</taxon>
    </lineage>
</organism>
<proteinExistence type="inferred from homology"/>
<dbReference type="PRINTS" id="PR00445">
    <property type="entry name" value="HUPFHYPC"/>
</dbReference>
<evidence type="ECO:0000313" key="2">
    <source>
        <dbReference type="EMBL" id="QGM94971.1"/>
    </source>
</evidence>
<dbReference type="PANTHER" id="PTHR35177">
    <property type="entry name" value="HYDROGENASE MATURATION FACTOR HYBG"/>
    <property type="match status" value="1"/>
</dbReference>
<reference evidence="2 3" key="2">
    <citation type="journal article" date="2021" name="AMB Express">
        <title>Isolation and characterisation of Methylocystis spp. for poly-3-hydroxybutyrate production using waste methane feedstocks.</title>
        <authorList>
            <person name="Rumah B.L."/>
            <person name="Stead C.E."/>
            <person name="Claxton Stevens B.H."/>
            <person name="Minton N.P."/>
            <person name="Grosse-Honebrink A."/>
            <person name="Zhang Y."/>
        </authorList>
    </citation>
    <scope>NUCLEOTIDE SEQUENCE [LARGE SCALE GENOMIC DNA]</scope>
    <source>
        <strain evidence="2 3">BRCS1</strain>
    </source>
</reference>
<dbReference type="PANTHER" id="PTHR35177:SF2">
    <property type="entry name" value="HYDROGENASE MATURATION FACTOR HYBG"/>
    <property type="match status" value="1"/>
</dbReference>
<dbReference type="EMBL" id="CP044328">
    <property type="protein sequence ID" value="QGM94971.1"/>
    <property type="molecule type" value="Genomic_DNA"/>
</dbReference>
<dbReference type="Pfam" id="PF01455">
    <property type="entry name" value="HupF_HypC"/>
    <property type="match status" value="1"/>
</dbReference>
<comment type="similarity">
    <text evidence="1">Belongs to the HupF/HypC family.</text>
</comment>
<dbReference type="NCBIfam" id="TIGR00074">
    <property type="entry name" value="hypC_hupF"/>
    <property type="match status" value="1"/>
</dbReference>
<dbReference type="SUPFAM" id="SSF159127">
    <property type="entry name" value="HupF/HypC-like"/>
    <property type="match status" value="1"/>
</dbReference>
<keyword evidence="3" id="KW-1185">Reference proteome</keyword>
<dbReference type="InterPro" id="IPR001109">
    <property type="entry name" value="Hydrogenase_HupF/HypC"/>
</dbReference>
<dbReference type="Gene3D" id="2.30.30.140">
    <property type="match status" value="1"/>
</dbReference>
<name>A0ABX6ELS9_9HYPH</name>
<dbReference type="Proteomes" id="UP000424673">
    <property type="component" value="Chromosome"/>
</dbReference>
<evidence type="ECO:0000313" key="3">
    <source>
        <dbReference type="Proteomes" id="UP000424673"/>
    </source>
</evidence>
<gene>
    <name evidence="2" type="ORF">F7D13_13575</name>
</gene>
<accession>A0ABX6ELS9</accession>
<evidence type="ECO:0000256" key="1">
    <source>
        <dbReference type="ARBA" id="ARBA00006018"/>
    </source>
</evidence>
<dbReference type="RefSeq" id="WP_154453306.1">
    <property type="nucleotide sequence ID" value="NZ_CP044328.1"/>
</dbReference>
<reference evidence="3" key="1">
    <citation type="submission" date="2019-09" db="EMBL/GenBank/DDBJ databases">
        <title>Isolation and complete genome sequencing of Methylocystis species.</title>
        <authorList>
            <person name="Rumah B.L."/>
            <person name="Stead C.E."/>
            <person name="Stevens B.C."/>
            <person name="Minton N.P."/>
            <person name="Grosse-Honebrink A."/>
            <person name="Zhang Y."/>
        </authorList>
    </citation>
    <scope>NUCLEOTIDE SEQUENCE [LARGE SCALE GENOMIC DNA]</scope>
    <source>
        <strain evidence="3">BRCS1</strain>
    </source>
</reference>
<sequence>MCLGIPGCIVSIDNADDLVATVDVSGVRRQINISCIVDEAHPVESCVGDWVLVHVGFAMSRINEAEAAETLRLLQELGELQAELETMQTLTDAVAAEE</sequence>
<protein>
    <submittedName>
        <fullName evidence="2">HypC/HybG/HupF family hydrogenase formation chaperone</fullName>
    </submittedName>
</protein>